<dbReference type="GO" id="GO:0097163">
    <property type="term" value="F:sulfur carrier activity"/>
    <property type="evidence" value="ECO:0007669"/>
    <property type="project" value="TreeGrafter"/>
</dbReference>
<evidence type="ECO:0000313" key="4">
    <source>
        <dbReference type="EMBL" id="OGI40053.1"/>
    </source>
</evidence>
<protein>
    <submittedName>
        <fullName evidence="4">Sulfite reductase</fullName>
    </submittedName>
</protein>
<dbReference type="Proteomes" id="UP000178379">
    <property type="component" value="Unassembled WGS sequence"/>
</dbReference>
<accession>A0A1F6T4I0</accession>
<dbReference type="NCBIfam" id="TIGR03342">
    <property type="entry name" value="dsrC_tusE_dsvC"/>
    <property type="match status" value="1"/>
</dbReference>
<dbReference type="PANTHER" id="PTHR37010:SF1">
    <property type="entry name" value="SULFURTRANSFERASE TUSE"/>
    <property type="match status" value="1"/>
</dbReference>
<evidence type="ECO:0000256" key="2">
    <source>
        <dbReference type="ARBA" id="ARBA00005718"/>
    </source>
</evidence>
<proteinExistence type="inferred from homology"/>
<dbReference type="STRING" id="1817756.A2140_05495"/>
<dbReference type="Gene3D" id="1.10.10.370">
    <property type="entry name" value="DsrC-like protein, C-terminal domain"/>
    <property type="match status" value="1"/>
</dbReference>
<dbReference type="InterPro" id="IPR042072">
    <property type="entry name" value="DsrC-like_C"/>
</dbReference>
<evidence type="ECO:0000313" key="5">
    <source>
        <dbReference type="Proteomes" id="UP000178379"/>
    </source>
</evidence>
<dbReference type="GO" id="GO:0005737">
    <property type="term" value="C:cytoplasm"/>
    <property type="evidence" value="ECO:0007669"/>
    <property type="project" value="UniProtKB-SubCell"/>
</dbReference>
<comment type="subcellular location">
    <subcellularLocation>
        <location evidence="1">Cytoplasm</location>
    </subcellularLocation>
</comment>
<dbReference type="AlphaFoldDB" id="A0A1F6T4I0"/>
<dbReference type="GO" id="GO:0002143">
    <property type="term" value="P:tRNA wobble position uridine thiolation"/>
    <property type="evidence" value="ECO:0007669"/>
    <property type="project" value="TreeGrafter"/>
</dbReference>
<organism evidence="4 5">
    <name type="scientific">Candidatus Muproteobacteria bacterium RBG_16_62_13</name>
    <dbReference type="NCBI Taxonomy" id="1817756"/>
    <lineage>
        <taxon>Bacteria</taxon>
        <taxon>Pseudomonadati</taxon>
        <taxon>Pseudomonadota</taxon>
        <taxon>Candidatus Muproteobacteria</taxon>
    </lineage>
</organism>
<name>A0A1F6T4I0_9PROT</name>
<dbReference type="EMBL" id="MFSQ01000070">
    <property type="protein sequence ID" value="OGI40053.1"/>
    <property type="molecule type" value="Genomic_DNA"/>
</dbReference>
<dbReference type="InterPro" id="IPR025526">
    <property type="entry name" value="DsrC-like_dom_sf"/>
</dbReference>
<comment type="similarity">
    <text evidence="2">Belongs to the DsrC/TusE family.</text>
</comment>
<evidence type="ECO:0000256" key="1">
    <source>
        <dbReference type="ARBA" id="ARBA00004496"/>
    </source>
</evidence>
<comment type="caution">
    <text evidence="4">The sequence shown here is derived from an EMBL/GenBank/DDBJ whole genome shotgun (WGS) entry which is preliminary data.</text>
</comment>
<keyword evidence="3" id="KW-0963">Cytoplasm</keyword>
<dbReference type="InterPro" id="IPR007453">
    <property type="entry name" value="DsrC/TusE"/>
</dbReference>
<evidence type="ECO:0000256" key="3">
    <source>
        <dbReference type="ARBA" id="ARBA00022490"/>
    </source>
</evidence>
<dbReference type="SUPFAM" id="SSF69721">
    <property type="entry name" value="DsrC, the gamma subunit of dissimilatory sulfite reductase"/>
    <property type="match status" value="1"/>
</dbReference>
<dbReference type="PANTHER" id="PTHR37010">
    <property type="entry name" value="SULFURTRANSFERASE TUSE"/>
    <property type="match status" value="1"/>
</dbReference>
<reference evidence="4 5" key="1">
    <citation type="journal article" date="2016" name="Nat. Commun.">
        <title>Thousands of microbial genomes shed light on interconnected biogeochemical processes in an aquifer system.</title>
        <authorList>
            <person name="Anantharaman K."/>
            <person name="Brown C.T."/>
            <person name="Hug L.A."/>
            <person name="Sharon I."/>
            <person name="Castelle C.J."/>
            <person name="Probst A.J."/>
            <person name="Thomas B.C."/>
            <person name="Singh A."/>
            <person name="Wilkins M.J."/>
            <person name="Karaoz U."/>
            <person name="Brodie E.L."/>
            <person name="Williams K.H."/>
            <person name="Hubbard S.S."/>
            <person name="Banfield J.F."/>
        </authorList>
    </citation>
    <scope>NUCLEOTIDE SEQUENCE [LARGE SCALE GENOMIC DNA]</scope>
</reference>
<sequence length="122" mass="13441">MASLLEAIADNGNDPATDMSLPHAPSGWTRESAFWTAEQEGLKLGEDHWRAVRALQEYYVRHKDLAINMRELHDALDELFHDKGGLKYLYQLFPGGPVAQGCRIAGLKAPAGATDRSFGSVM</sequence>
<dbReference type="Pfam" id="PF04358">
    <property type="entry name" value="DsrC"/>
    <property type="match status" value="1"/>
</dbReference>
<gene>
    <name evidence="4" type="ORF">A2140_05495</name>
</gene>